<dbReference type="AlphaFoldDB" id="A0A6C2YHL7"/>
<evidence type="ECO:0000313" key="3">
    <source>
        <dbReference type="Proteomes" id="UP000464378"/>
    </source>
</evidence>
<evidence type="ECO:0000256" key="1">
    <source>
        <dbReference type="SAM" id="Phobius"/>
    </source>
</evidence>
<feature type="transmembrane region" description="Helical" evidence="1">
    <location>
        <begin position="466"/>
        <end position="493"/>
    </location>
</feature>
<keyword evidence="1" id="KW-0472">Membrane</keyword>
<dbReference type="RefSeq" id="WP_162656223.1">
    <property type="nucleotide sequence ID" value="NZ_LR593887.1"/>
</dbReference>
<keyword evidence="1" id="KW-1133">Transmembrane helix</keyword>
<dbReference type="InParanoid" id="A0A6C2YHL7"/>
<proteinExistence type="predicted"/>
<protein>
    <submittedName>
        <fullName evidence="2">Uncharacterized protein</fullName>
    </submittedName>
</protein>
<accession>A0A6C2YHL7</accession>
<organism evidence="2">
    <name type="scientific">Tuwongella immobilis</name>
    <dbReference type="NCBI Taxonomy" id="692036"/>
    <lineage>
        <taxon>Bacteria</taxon>
        <taxon>Pseudomonadati</taxon>
        <taxon>Planctomycetota</taxon>
        <taxon>Planctomycetia</taxon>
        <taxon>Gemmatales</taxon>
        <taxon>Gemmataceae</taxon>
        <taxon>Tuwongella</taxon>
    </lineage>
</organism>
<evidence type="ECO:0000313" key="2">
    <source>
        <dbReference type="EMBL" id="VIP01018.1"/>
    </source>
</evidence>
<keyword evidence="1" id="KW-0812">Transmembrane</keyword>
<name>A0A6C2YHL7_9BACT</name>
<dbReference type="EMBL" id="LR593887">
    <property type="protein sequence ID" value="VTR97461.1"/>
    <property type="molecule type" value="Genomic_DNA"/>
</dbReference>
<keyword evidence="3" id="KW-1185">Reference proteome</keyword>
<feature type="transmembrane region" description="Helical" evidence="1">
    <location>
        <begin position="513"/>
        <end position="535"/>
    </location>
</feature>
<feature type="transmembrane region" description="Helical" evidence="1">
    <location>
        <begin position="586"/>
        <end position="619"/>
    </location>
</feature>
<dbReference type="KEGG" id="tim:GMBLW1_29420"/>
<dbReference type="Proteomes" id="UP000464378">
    <property type="component" value="Chromosome"/>
</dbReference>
<sequence>MSFGKPQSLPFVSPFGKTASDLPPPAAPRPRLGLGELIRQSALAPFRLAGLAALLLLALPGLMKLVSLPMQASSQQVDADLVAYRLLDRSRVVPPFVTPLWPLGDFATLQSQVVMLAPPRTPEQRLGDQFLGRPATAVLVDRQQESVPMGGTLHRLRDADGSERTITSVTFHYNPRPGELDLAEKNLAKLFPSAASQAALREWGESLHWSLWLRQQPLSVVPFALIPEPTEATKAEQLWLAWRMFAGDSPDDGADLFRLGELFEEAFPETPDYVAALNWGKALYERMEADFQAYQADLKATLGNAGSEKTEAAIVANFKRVLPPNTTLTHAWLVYRYYGLTPASRQVALKRWERWFASDRHDAVMSFGAKVAEERHAAQEPLPPIPESQQWVCAIERIVGTDGAGKRAMQAATDLVGFQGSQLVNNALQWSNLQVGLQQSLLARDRMESALADPLDLSLRYRPLRIWLPIGLAVLMALAVQGVIHWLLAIWVLDAYGQSRWYAYLQTRGAVPIWLLLISLGLGVVLVSVVPMVSVSEIAALQRIDPGDQFGLGVQALVMGVMLLMTLRLGMGLVLLAFGIDLERLWLDWLLAVGVTAAILLFFGHPIAAIGVIVLVELLPAVVLWCSRRHESLGIESHWVEYANDPRRLADSPEAVAATPFR</sequence>
<reference evidence="2" key="1">
    <citation type="submission" date="2019-04" db="EMBL/GenBank/DDBJ databases">
        <authorList>
            <consortium name="Science for Life Laboratories"/>
        </authorList>
    </citation>
    <scope>NUCLEOTIDE SEQUENCE</scope>
    <source>
        <strain evidence="2">MBLW1</strain>
    </source>
</reference>
<feature type="transmembrane region" description="Helical" evidence="1">
    <location>
        <begin position="556"/>
        <end position="580"/>
    </location>
</feature>
<dbReference type="EMBL" id="LR586016">
    <property type="protein sequence ID" value="VIP01018.1"/>
    <property type="molecule type" value="Genomic_DNA"/>
</dbReference>
<gene>
    <name evidence="2" type="ORF">GMBLW1_29420</name>
</gene>